<accession>A0A1K0GVM6</accession>
<gene>
    <name evidence="3" type="ORF">BG844_04180</name>
</gene>
<name>A0A1K0GVM6_9ACTN</name>
<protein>
    <recommendedName>
        <fullName evidence="2">DUF3152 domain-containing protein</fullName>
    </recommendedName>
</protein>
<feature type="signal peptide" evidence="1">
    <location>
        <begin position="1"/>
        <end position="23"/>
    </location>
</feature>
<dbReference type="SUPFAM" id="SSF55486">
    <property type="entry name" value="Metalloproteases ('zincins'), catalytic domain"/>
    <property type="match status" value="1"/>
</dbReference>
<evidence type="ECO:0000259" key="2">
    <source>
        <dbReference type="Pfam" id="PF11350"/>
    </source>
</evidence>
<dbReference type="InterPro" id="IPR022603">
    <property type="entry name" value="DUF3152"/>
</dbReference>
<evidence type="ECO:0000313" key="3">
    <source>
        <dbReference type="EMBL" id="OJF15436.1"/>
    </source>
</evidence>
<dbReference type="Pfam" id="PF11350">
    <property type="entry name" value="DUF3152"/>
    <property type="match status" value="1"/>
</dbReference>
<keyword evidence="1" id="KW-0732">Signal</keyword>
<dbReference type="AlphaFoldDB" id="A0A1K0GVM6"/>
<evidence type="ECO:0000313" key="4">
    <source>
        <dbReference type="Proteomes" id="UP000182486"/>
    </source>
</evidence>
<dbReference type="Proteomes" id="UP000182486">
    <property type="component" value="Unassembled WGS sequence"/>
</dbReference>
<proteinExistence type="predicted"/>
<keyword evidence="4" id="KW-1185">Reference proteome</keyword>
<evidence type="ECO:0000256" key="1">
    <source>
        <dbReference type="SAM" id="SignalP"/>
    </source>
</evidence>
<reference evidence="3 4" key="1">
    <citation type="submission" date="2016-09" db="EMBL/GenBank/DDBJ databases">
        <title>Couchioplanes caeruleus draft genome sequence.</title>
        <authorList>
            <person name="Sheehan J."/>
            <person name="Caffrey P."/>
        </authorList>
    </citation>
    <scope>NUCLEOTIDE SEQUENCE [LARGE SCALE GENOMIC DNA]</scope>
    <source>
        <strain evidence="3 4">DSM 43634</strain>
    </source>
</reference>
<comment type="caution">
    <text evidence="3">The sequence shown here is derived from an EMBL/GenBank/DDBJ whole genome shotgun (WGS) entry which is preliminary data.</text>
</comment>
<dbReference type="PROSITE" id="PS51257">
    <property type="entry name" value="PROKAR_LIPOPROTEIN"/>
    <property type="match status" value="1"/>
</dbReference>
<feature type="domain" description="DUF3152" evidence="2">
    <location>
        <begin position="55"/>
        <end position="219"/>
    </location>
</feature>
<dbReference type="RefSeq" id="WP_071803402.1">
    <property type="nucleotide sequence ID" value="NZ_MEIA01000017.1"/>
</dbReference>
<sequence>MSVRGSVAPAAVAIALLAGCTPAAGDAGAATPVFVPASPSKSAAAAPEPRPEKITYPAQGAEAFTAAEGEPAGERQGTLLRYRVLVEKDIKGISAGTFADAVRTTLADPRGWTAGGDLSFRRVGRGRPHDFTVYLVTPGTRDVLCQDAGDGYTSCRNGDKVVLNVARWANGVPGYRAGLRVYRQYLVNHEVGHRLGHGHELCPGKGRPAPVMQQQTLGMHGCTPNSWPYRDGERYAGASGAYEDEVPPREGASKP</sequence>
<dbReference type="EMBL" id="MEIA01000017">
    <property type="protein sequence ID" value="OJF15436.1"/>
    <property type="molecule type" value="Genomic_DNA"/>
</dbReference>
<organism evidence="3 4">
    <name type="scientific">Couchioplanes caeruleus subsp. caeruleus</name>
    <dbReference type="NCBI Taxonomy" id="56427"/>
    <lineage>
        <taxon>Bacteria</taxon>
        <taxon>Bacillati</taxon>
        <taxon>Actinomycetota</taxon>
        <taxon>Actinomycetes</taxon>
        <taxon>Micromonosporales</taxon>
        <taxon>Micromonosporaceae</taxon>
        <taxon>Couchioplanes</taxon>
    </lineage>
</organism>
<feature type="chain" id="PRO_5038623357" description="DUF3152 domain-containing protein" evidence="1">
    <location>
        <begin position="24"/>
        <end position="255"/>
    </location>
</feature>